<evidence type="ECO:0000256" key="1">
    <source>
        <dbReference type="SAM" id="MobiDB-lite"/>
    </source>
</evidence>
<dbReference type="GO" id="GO:0016567">
    <property type="term" value="P:protein ubiquitination"/>
    <property type="evidence" value="ECO:0007669"/>
    <property type="project" value="InterPro"/>
</dbReference>
<reference evidence="3" key="1">
    <citation type="submission" date="2025-08" db="UniProtKB">
        <authorList>
            <consortium name="RefSeq"/>
        </authorList>
    </citation>
    <scope>IDENTIFICATION</scope>
    <source>
        <tissue evidence="3">Blood</tissue>
    </source>
</reference>
<dbReference type="PANTHER" id="PTHR14815:SF2">
    <property type="entry name" value="DDB1- AND CUL4-ASSOCIATED FACTOR 17"/>
    <property type="match status" value="1"/>
</dbReference>
<dbReference type="PANTHER" id="PTHR14815">
    <property type="entry name" value="DDB1- AND CUL4-ASSOCIATED FACTOR 17"/>
    <property type="match status" value="1"/>
</dbReference>
<dbReference type="InterPro" id="IPR031620">
    <property type="entry name" value="DCAF17"/>
</dbReference>
<organism evidence="2 3">
    <name type="scientific">Bison bison bison</name>
    <name type="common">North American plains bison</name>
    <dbReference type="NCBI Taxonomy" id="43346"/>
    <lineage>
        <taxon>Eukaryota</taxon>
        <taxon>Metazoa</taxon>
        <taxon>Chordata</taxon>
        <taxon>Craniata</taxon>
        <taxon>Vertebrata</taxon>
        <taxon>Euteleostomi</taxon>
        <taxon>Mammalia</taxon>
        <taxon>Eutheria</taxon>
        <taxon>Laurasiatheria</taxon>
        <taxon>Artiodactyla</taxon>
        <taxon>Ruminantia</taxon>
        <taxon>Pecora</taxon>
        <taxon>Bovidae</taxon>
        <taxon>Bovinae</taxon>
        <taxon>Bison</taxon>
    </lineage>
</organism>
<dbReference type="AlphaFoldDB" id="A0A6P3HSI3"/>
<evidence type="ECO:0000313" key="2">
    <source>
        <dbReference type="Proteomes" id="UP000515208"/>
    </source>
</evidence>
<name>A0A6P3HSI3_BISBB</name>
<feature type="compositionally biased region" description="Basic and acidic residues" evidence="1">
    <location>
        <begin position="61"/>
        <end position="71"/>
    </location>
</feature>
<accession>A0A6P3HSI3</accession>
<dbReference type="RefSeq" id="XP_010842149.1">
    <property type="nucleotide sequence ID" value="XM_010843847.1"/>
</dbReference>
<proteinExistence type="predicted"/>
<dbReference type="CTD" id="80067"/>
<dbReference type="OrthoDB" id="9971789at2759"/>
<protein>
    <submittedName>
        <fullName evidence="3">DDB1- and CUL4-associated factor 17</fullName>
    </submittedName>
</protein>
<keyword evidence="2" id="KW-1185">Reference proteome</keyword>
<dbReference type="GO" id="GO:0080008">
    <property type="term" value="C:Cul4-RING E3 ubiquitin ligase complex"/>
    <property type="evidence" value="ECO:0007669"/>
    <property type="project" value="TreeGrafter"/>
</dbReference>
<feature type="compositionally biased region" description="Basic residues" evidence="1">
    <location>
        <begin position="118"/>
        <end position="127"/>
    </location>
</feature>
<dbReference type="KEGG" id="bbis:104991395"/>
<feature type="region of interest" description="Disordered" evidence="1">
    <location>
        <begin position="39"/>
        <end position="136"/>
    </location>
</feature>
<evidence type="ECO:0000313" key="3">
    <source>
        <dbReference type="RefSeq" id="XP_010842149.1"/>
    </source>
</evidence>
<gene>
    <name evidence="3" type="primary">DCAF17</name>
</gene>
<dbReference type="Proteomes" id="UP000515208">
    <property type="component" value="Unplaced"/>
</dbReference>
<dbReference type="Pfam" id="PF15802">
    <property type="entry name" value="DCAF17"/>
    <property type="match status" value="1"/>
</dbReference>
<sequence length="664" mass="74573">MCIYDLVATSNTDGNDASEYTAHCKKILQYSELRQVTLPCGEGRGGRTRHRPPLDTQPGLPERKSGTDKRGGTGAARDGPLSARSEHGTQTKRRQHSAPTILPRRREQSRKATPTLRRSLRPARRGGVRWGRGGLEAGPRRVGGGAWARAHCPLPDGDCSSGYKPGSLCGHWELRFPESTKFKNVWTTHSKSPIAYERGRIYFNNYRCCISSVASEPRKLYEMPKCSKSEKIEDALLWECPVGEMLPSPSDYKSSLIALTAHNWLLRISATTGKVLEKIYLASYCKFRYLSWDTPQEVIAVKSAQNKGSTLARQAGIQQPVLLYLAVFHVLPFSLIGILEINKKIFGNVTDATLSHGILIVMYSSGLVRLYSFQAIIKQFMQQKLDLGCACRWGGTTGTVGEAPFGIPCNIKITDTPPLLFEVSSLENAFQIGGHPWHYIITPNKKKQKGVFHICALKDNSLAKNGIQEMECCSLESDWIYFHPDASGRIIHVGPNQVKVLKLSEVENNSAQHQISEDFVILANRERNKNENLPTVTASGRVVKRSFTILDDDPEQETFKIVDYEDELDLLSVVAVTQIDAEGKAHLDFHCNEYGTLLKSIPLMESWDVTYSHEVYFDRDLVLHIEQKPSRVFSCYVYQMVCDPGEEEETTDKRNKTDHNNFKF</sequence>
<dbReference type="GeneID" id="104991395"/>